<dbReference type="InterPro" id="IPR014331">
    <property type="entry name" value="RNA_pol_sigma70_ECF_RHOBA"/>
</dbReference>
<dbReference type="NCBIfam" id="TIGR02989">
    <property type="entry name" value="Sig-70_gvs1"/>
    <property type="match status" value="1"/>
</dbReference>
<evidence type="ECO:0000259" key="6">
    <source>
        <dbReference type="Pfam" id="PF04542"/>
    </source>
</evidence>
<protein>
    <submittedName>
        <fullName evidence="7">RNA polymerase sigma factor</fullName>
    </submittedName>
</protein>
<keyword evidence="3" id="KW-0731">Sigma factor</keyword>
<evidence type="ECO:0000313" key="7">
    <source>
        <dbReference type="EMBL" id="QDT53510.1"/>
    </source>
</evidence>
<dbReference type="EMBL" id="CP036271">
    <property type="protein sequence ID" value="QDT53510.1"/>
    <property type="molecule type" value="Genomic_DNA"/>
</dbReference>
<dbReference type="InterPro" id="IPR014284">
    <property type="entry name" value="RNA_pol_sigma-70_dom"/>
</dbReference>
<dbReference type="InParanoid" id="A0A517SBJ6"/>
<dbReference type="GO" id="GO:0006352">
    <property type="term" value="P:DNA-templated transcription initiation"/>
    <property type="evidence" value="ECO:0007669"/>
    <property type="project" value="InterPro"/>
</dbReference>
<dbReference type="InterPro" id="IPR013325">
    <property type="entry name" value="RNA_pol_sigma_r2"/>
</dbReference>
<dbReference type="AlphaFoldDB" id="A0A517SBJ6"/>
<keyword evidence="2" id="KW-0805">Transcription regulation</keyword>
<evidence type="ECO:0000256" key="2">
    <source>
        <dbReference type="ARBA" id="ARBA00023015"/>
    </source>
</evidence>
<evidence type="ECO:0000256" key="3">
    <source>
        <dbReference type="ARBA" id="ARBA00023082"/>
    </source>
</evidence>
<dbReference type="NCBIfam" id="TIGR02937">
    <property type="entry name" value="sigma70-ECF"/>
    <property type="match status" value="1"/>
</dbReference>
<dbReference type="InterPro" id="IPR039425">
    <property type="entry name" value="RNA_pol_sigma-70-like"/>
</dbReference>
<dbReference type="Gene3D" id="1.10.10.10">
    <property type="entry name" value="Winged helix-like DNA-binding domain superfamily/Winged helix DNA-binding domain"/>
    <property type="match status" value="1"/>
</dbReference>
<dbReference type="InterPro" id="IPR007627">
    <property type="entry name" value="RNA_pol_sigma70_r2"/>
</dbReference>
<name>A0A517SBJ6_9PLAN</name>
<dbReference type="KEGG" id="ccos:Pan44_15320"/>
<dbReference type="Proteomes" id="UP000315700">
    <property type="component" value="Chromosome"/>
</dbReference>
<dbReference type="Gene3D" id="1.10.1740.10">
    <property type="match status" value="1"/>
</dbReference>
<feature type="domain" description="RNA polymerase sigma-70 region 2" evidence="6">
    <location>
        <begin position="34"/>
        <end position="101"/>
    </location>
</feature>
<organism evidence="7 8">
    <name type="scientific">Caulifigura coniformis</name>
    <dbReference type="NCBI Taxonomy" id="2527983"/>
    <lineage>
        <taxon>Bacteria</taxon>
        <taxon>Pseudomonadati</taxon>
        <taxon>Planctomycetota</taxon>
        <taxon>Planctomycetia</taxon>
        <taxon>Planctomycetales</taxon>
        <taxon>Planctomycetaceae</taxon>
        <taxon>Caulifigura</taxon>
    </lineage>
</organism>
<gene>
    <name evidence="7" type="ORF">Pan44_15320</name>
</gene>
<dbReference type="SUPFAM" id="SSF88946">
    <property type="entry name" value="Sigma2 domain of RNA polymerase sigma factors"/>
    <property type="match status" value="1"/>
</dbReference>
<dbReference type="InterPro" id="IPR036388">
    <property type="entry name" value="WH-like_DNA-bd_sf"/>
</dbReference>
<accession>A0A517SBJ6</accession>
<evidence type="ECO:0000256" key="5">
    <source>
        <dbReference type="SAM" id="MobiDB-lite"/>
    </source>
</evidence>
<evidence type="ECO:0000313" key="8">
    <source>
        <dbReference type="Proteomes" id="UP000315700"/>
    </source>
</evidence>
<proteinExistence type="inferred from homology"/>
<dbReference type="PANTHER" id="PTHR43133">
    <property type="entry name" value="RNA POLYMERASE ECF-TYPE SIGMA FACTO"/>
    <property type="match status" value="1"/>
</dbReference>
<dbReference type="Pfam" id="PF04542">
    <property type="entry name" value="Sigma70_r2"/>
    <property type="match status" value="1"/>
</dbReference>
<dbReference type="SUPFAM" id="SSF88659">
    <property type="entry name" value="Sigma3 and sigma4 domains of RNA polymerase sigma factors"/>
    <property type="match status" value="1"/>
</dbReference>
<dbReference type="GO" id="GO:0016987">
    <property type="term" value="F:sigma factor activity"/>
    <property type="evidence" value="ECO:0007669"/>
    <property type="project" value="UniProtKB-KW"/>
</dbReference>
<keyword evidence="8" id="KW-1185">Reference proteome</keyword>
<keyword evidence="4" id="KW-0804">Transcription</keyword>
<dbReference type="PANTHER" id="PTHR43133:SF51">
    <property type="entry name" value="RNA POLYMERASE SIGMA FACTOR"/>
    <property type="match status" value="1"/>
</dbReference>
<dbReference type="InterPro" id="IPR013324">
    <property type="entry name" value="RNA_pol_sigma_r3/r4-like"/>
</dbReference>
<evidence type="ECO:0000256" key="4">
    <source>
        <dbReference type="ARBA" id="ARBA00023163"/>
    </source>
</evidence>
<reference evidence="7 8" key="1">
    <citation type="submission" date="2019-02" db="EMBL/GenBank/DDBJ databases">
        <title>Deep-cultivation of Planctomycetes and their phenomic and genomic characterization uncovers novel biology.</title>
        <authorList>
            <person name="Wiegand S."/>
            <person name="Jogler M."/>
            <person name="Boedeker C."/>
            <person name="Pinto D."/>
            <person name="Vollmers J."/>
            <person name="Rivas-Marin E."/>
            <person name="Kohn T."/>
            <person name="Peeters S.H."/>
            <person name="Heuer A."/>
            <person name="Rast P."/>
            <person name="Oberbeckmann S."/>
            <person name="Bunk B."/>
            <person name="Jeske O."/>
            <person name="Meyerdierks A."/>
            <person name="Storesund J.E."/>
            <person name="Kallscheuer N."/>
            <person name="Luecker S."/>
            <person name="Lage O.M."/>
            <person name="Pohl T."/>
            <person name="Merkel B.J."/>
            <person name="Hornburger P."/>
            <person name="Mueller R.-W."/>
            <person name="Bruemmer F."/>
            <person name="Labrenz M."/>
            <person name="Spormann A.M."/>
            <person name="Op den Camp H."/>
            <person name="Overmann J."/>
            <person name="Amann R."/>
            <person name="Jetten M.S.M."/>
            <person name="Mascher T."/>
            <person name="Medema M.H."/>
            <person name="Devos D.P."/>
            <person name="Kaster A.-K."/>
            <person name="Ovreas L."/>
            <person name="Rohde M."/>
            <person name="Galperin M.Y."/>
            <person name="Jogler C."/>
        </authorList>
    </citation>
    <scope>NUCLEOTIDE SEQUENCE [LARGE SCALE GENOMIC DNA]</scope>
    <source>
        <strain evidence="7 8">Pan44</strain>
    </source>
</reference>
<sequence length="196" mass="22923">MQRPGFEAPRLHDVSQSVENDEKPTAPSEEFIHLFTRHQRQLYLLILAQLGRLQEAEEALQETNVVILSKHHQFVPGTNFFAWAAQVAHYEVLKSRQRRQRDRLRFSDEFVDAVASEVESQVNDLDLRREALQDCLGKLREKDRELIRKRYQPGASGRDEAENLGRPANSLYQSIGRIRRSLYECIRRRMASESYT</sequence>
<feature type="region of interest" description="Disordered" evidence="5">
    <location>
        <begin position="1"/>
        <end position="25"/>
    </location>
</feature>
<comment type="similarity">
    <text evidence="1">Belongs to the sigma-70 factor family. ECF subfamily.</text>
</comment>
<evidence type="ECO:0000256" key="1">
    <source>
        <dbReference type="ARBA" id="ARBA00010641"/>
    </source>
</evidence>